<dbReference type="PANTHER" id="PTHR48063:SF101">
    <property type="entry name" value="LRR RECEPTOR-LIKE SERINE_THREONINE-PROTEIN KINASE FLS2"/>
    <property type="match status" value="1"/>
</dbReference>
<keyword evidence="4" id="KW-1133">Transmembrane helix</keyword>
<keyword evidence="2" id="KW-0812">Transmembrane</keyword>
<dbReference type="EMBL" id="JAPFFL010000015">
    <property type="protein sequence ID" value="KAJ6677212.1"/>
    <property type="molecule type" value="Genomic_DNA"/>
</dbReference>
<name>A0A9Q0NWL6_SALVM</name>
<dbReference type="GO" id="GO:0016020">
    <property type="term" value="C:membrane"/>
    <property type="evidence" value="ECO:0007669"/>
    <property type="project" value="UniProtKB-SubCell"/>
</dbReference>
<evidence type="ECO:0000256" key="7">
    <source>
        <dbReference type="ARBA" id="ARBA00023180"/>
    </source>
</evidence>
<sequence>MHGMSHKCASPGFISAAESVKFRDEEQKIDCCKWRGVGCNNRTGHITLLDLHGLAVGGNITDSLLELQHLNYLDLSDNNFHGSPFPSFVGSLSLSSTGLIGSLSYQLGNHSSLQSLDLSSNNYDASFESLSFINSSRSLAAIDLSNNHLPLQYSPGCPTSAIALLILAYHSTSYRVRFQMPSEK</sequence>
<dbReference type="AlphaFoldDB" id="A0A9Q0NWL6"/>
<evidence type="ECO:0000256" key="2">
    <source>
        <dbReference type="ARBA" id="ARBA00022692"/>
    </source>
</evidence>
<evidence type="ECO:0000313" key="8">
    <source>
        <dbReference type="EMBL" id="KAJ6677212.1"/>
    </source>
</evidence>
<dbReference type="Gene3D" id="3.80.10.10">
    <property type="entry name" value="Ribonuclease Inhibitor"/>
    <property type="match status" value="1"/>
</dbReference>
<accession>A0A9Q0NWL6</accession>
<evidence type="ECO:0000256" key="6">
    <source>
        <dbReference type="ARBA" id="ARBA00023170"/>
    </source>
</evidence>
<dbReference type="SUPFAM" id="SSF52058">
    <property type="entry name" value="L domain-like"/>
    <property type="match status" value="1"/>
</dbReference>
<dbReference type="InterPro" id="IPR001611">
    <property type="entry name" value="Leu-rich_rpt"/>
</dbReference>
<keyword evidence="7" id="KW-0325">Glycoprotein</keyword>
<keyword evidence="5" id="KW-0472">Membrane</keyword>
<dbReference type="InterPro" id="IPR046956">
    <property type="entry name" value="RLP23-like"/>
</dbReference>
<protein>
    <submittedName>
        <fullName evidence="8">LRR RECEPTOR-LIKE KINASE</fullName>
    </submittedName>
</protein>
<gene>
    <name evidence="8" type="ORF">OIU85_010392</name>
</gene>
<evidence type="ECO:0000256" key="4">
    <source>
        <dbReference type="ARBA" id="ARBA00022989"/>
    </source>
</evidence>
<keyword evidence="6 8" id="KW-0675">Receptor</keyword>
<keyword evidence="9" id="KW-1185">Reference proteome</keyword>
<dbReference type="OrthoDB" id="1937783at2759"/>
<evidence type="ECO:0000256" key="3">
    <source>
        <dbReference type="ARBA" id="ARBA00022729"/>
    </source>
</evidence>
<keyword evidence="3" id="KW-0732">Signal</keyword>
<proteinExistence type="predicted"/>
<evidence type="ECO:0000256" key="1">
    <source>
        <dbReference type="ARBA" id="ARBA00004479"/>
    </source>
</evidence>
<dbReference type="InterPro" id="IPR032675">
    <property type="entry name" value="LRR_dom_sf"/>
</dbReference>
<evidence type="ECO:0000256" key="5">
    <source>
        <dbReference type="ARBA" id="ARBA00023136"/>
    </source>
</evidence>
<reference evidence="8" key="1">
    <citation type="submission" date="2022-11" db="EMBL/GenBank/DDBJ databases">
        <authorList>
            <person name="Hyden B.L."/>
            <person name="Feng K."/>
            <person name="Yates T."/>
            <person name="Jawdy S."/>
            <person name="Smart L.B."/>
            <person name="Muchero W."/>
        </authorList>
    </citation>
    <scope>NUCLEOTIDE SEQUENCE</scope>
    <source>
        <tissue evidence="8">Shoot tip</tissue>
    </source>
</reference>
<dbReference type="Pfam" id="PF00560">
    <property type="entry name" value="LRR_1"/>
    <property type="match status" value="1"/>
</dbReference>
<organism evidence="8 9">
    <name type="scientific">Salix viminalis</name>
    <name type="common">Common osier</name>
    <name type="synonym">Basket willow</name>
    <dbReference type="NCBI Taxonomy" id="40686"/>
    <lineage>
        <taxon>Eukaryota</taxon>
        <taxon>Viridiplantae</taxon>
        <taxon>Streptophyta</taxon>
        <taxon>Embryophyta</taxon>
        <taxon>Tracheophyta</taxon>
        <taxon>Spermatophyta</taxon>
        <taxon>Magnoliopsida</taxon>
        <taxon>eudicotyledons</taxon>
        <taxon>Gunneridae</taxon>
        <taxon>Pentapetalae</taxon>
        <taxon>rosids</taxon>
        <taxon>fabids</taxon>
        <taxon>Malpighiales</taxon>
        <taxon>Salicaceae</taxon>
        <taxon>Saliceae</taxon>
        <taxon>Salix</taxon>
    </lineage>
</organism>
<keyword evidence="8" id="KW-0808">Transferase</keyword>
<dbReference type="Proteomes" id="UP001151529">
    <property type="component" value="Chromosome 15Z"/>
</dbReference>
<comment type="caution">
    <text evidence="8">The sequence shown here is derived from an EMBL/GenBank/DDBJ whole genome shotgun (WGS) entry which is preliminary data.</text>
</comment>
<dbReference type="GO" id="GO:0016301">
    <property type="term" value="F:kinase activity"/>
    <property type="evidence" value="ECO:0007669"/>
    <property type="project" value="UniProtKB-KW"/>
</dbReference>
<keyword evidence="8" id="KW-0418">Kinase</keyword>
<evidence type="ECO:0000313" key="9">
    <source>
        <dbReference type="Proteomes" id="UP001151529"/>
    </source>
</evidence>
<dbReference type="PANTHER" id="PTHR48063">
    <property type="entry name" value="LRR RECEPTOR-LIKE KINASE"/>
    <property type="match status" value="1"/>
</dbReference>
<reference evidence="8" key="2">
    <citation type="journal article" date="2023" name="Int. J. Mol. Sci.">
        <title>De Novo Assembly and Annotation of 11 Diverse Shrub Willow (Salix) Genomes Reveals Novel Gene Organization in Sex-Linked Regions.</title>
        <authorList>
            <person name="Hyden B."/>
            <person name="Feng K."/>
            <person name="Yates T.B."/>
            <person name="Jawdy S."/>
            <person name="Cereghino C."/>
            <person name="Smart L.B."/>
            <person name="Muchero W."/>
        </authorList>
    </citation>
    <scope>NUCLEOTIDE SEQUENCE [LARGE SCALE GENOMIC DNA]</scope>
    <source>
        <tissue evidence="8">Shoot tip</tissue>
    </source>
</reference>
<comment type="subcellular location">
    <subcellularLocation>
        <location evidence="1">Membrane</location>
        <topology evidence="1">Single-pass type I membrane protein</topology>
    </subcellularLocation>
</comment>